<reference evidence="3" key="1">
    <citation type="submission" date="2017-02" db="EMBL/GenBank/DDBJ databases">
        <authorList>
            <person name="Varghese N."/>
            <person name="Submissions S."/>
        </authorList>
    </citation>
    <scope>NUCLEOTIDE SEQUENCE [LARGE SCALE GENOMIC DNA]</scope>
    <source>
        <strain evidence="3">DSM 22720</strain>
    </source>
</reference>
<gene>
    <name evidence="2" type="ORF">SAMN02745132_01327</name>
</gene>
<dbReference type="EMBL" id="FUXU01000011">
    <property type="protein sequence ID" value="SKA50164.1"/>
    <property type="molecule type" value="Genomic_DNA"/>
</dbReference>
<dbReference type="InterPro" id="IPR036814">
    <property type="entry name" value="YqcC-like_sf"/>
</dbReference>
<evidence type="ECO:0000313" key="3">
    <source>
        <dbReference type="Proteomes" id="UP000190162"/>
    </source>
</evidence>
<keyword evidence="3" id="KW-1185">Reference proteome</keyword>
<dbReference type="OrthoDB" id="8794567at2"/>
<evidence type="ECO:0000259" key="1">
    <source>
        <dbReference type="Pfam" id="PF04287"/>
    </source>
</evidence>
<protein>
    <submittedName>
        <fullName evidence="2">Uncharacterized conserved protein YqcC, DUF446 family</fullName>
    </submittedName>
</protein>
<evidence type="ECO:0000313" key="2">
    <source>
        <dbReference type="EMBL" id="SKA50164.1"/>
    </source>
</evidence>
<dbReference type="InterPro" id="IPR007384">
    <property type="entry name" value="UCP006257"/>
</dbReference>
<dbReference type="Gene3D" id="1.20.1440.40">
    <property type="entry name" value="YqcC-like"/>
    <property type="match status" value="1"/>
</dbReference>
<dbReference type="Proteomes" id="UP000190162">
    <property type="component" value="Unassembled WGS sequence"/>
</dbReference>
<name>A0A1T4UBR6_9GAMM</name>
<dbReference type="SUPFAM" id="SSF158452">
    <property type="entry name" value="YqcC-like"/>
    <property type="match status" value="1"/>
</dbReference>
<dbReference type="AlphaFoldDB" id="A0A1T4UBR6"/>
<dbReference type="PANTHER" id="PTHR39586:SF1">
    <property type="entry name" value="CYTOPLASMIC PROTEIN"/>
    <property type="match status" value="1"/>
</dbReference>
<dbReference type="Pfam" id="PF04287">
    <property type="entry name" value="DUF446"/>
    <property type="match status" value="1"/>
</dbReference>
<dbReference type="InterPro" id="IPR023376">
    <property type="entry name" value="YqcC-like_dom"/>
</dbReference>
<dbReference type="PANTHER" id="PTHR39586">
    <property type="entry name" value="CYTOPLASMIC PROTEIN-RELATED"/>
    <property type="match status" value="1"/>
</dbReference>
<feature type="domain" description="YqcC-like" evidence="1">
    <location>
        <begin position="9"/>
        <end position="102"/>
    </location>
</feature>
<proteinExistence type="predicted"/>
<dbReference type="PIRSF" id="PIRSF006257">
    <property type="entry name" value="UCP006257"/>
    <property type="match status" value="1"/>
</dbReference>
<organism evidence="2 3">
    <name type="scientific">Enterovibrio nigricans DSM 22720</name>
    <dbReference type="NCBI Taxonomy" id="1121868"/>
    <lineage>
        <taxon>Bacteria</taxon>
        <taxon>Pseudomonadati</taxon>
        <taxon>Pseudomonadota</taxon>
        <taxon>Gammaproteobacteria</taxon>
        <taxon>Vibrionales</taxon>
        <taxon>Vibrionaceae</taxon>
        <taxon>Enterovibrio</taxon>
    </lineage>
</organism>
<dbReference type="RefSeq" id="WP_078751765.1">
    <property type="nucleotide sequence ID" value="NZ_FUXU01000011.1"/>
</dbReference>
<sequence>MSQHQKVGVLLLQLKETLAQHGHWQNQAPSDDKLASSEPFAINTLSCTEWLQWIFIPKMQFLVDHQFPLPESFSISPYVQEALKGSKGHVDITDVTVDIDALFSGTSQ</sequence>
<dbReference type="GO" id="GO:0044010">
    <property type="term" value="P:single-species biofilm formation"/>
    <property type="evidence" value="ECO:0007669"/>
    <property type="project" value="TreeGrafter"/>
</dbReference>
<accession>A0A1T4UBR6</accession>